<dbReference type="Proteomes" id="UP000095300">
    <property type="component" value="Unassembled WGS sequence"/>
</dbReference>
<dbReference type="AlphaFoldDB" id="A0A1I8PDM7"/>
<evidence type="ECO:0000313" key="2">
    <source>
        <dbReference type="Proteomes" id="UP000095300"/>
    </source>
</evidence>
<dbReference type="STRING" id="35570.A0A1I8PDM7"/>
<sequence length="912" mass="106204">MQYLAALKANIGAEIVARDFVQELVLASLQTGDLNLDLACSFVNNSLLAIGIQGQITPEQVEEANEGRSNYQWPAEQLQIYSFPYNKFEFARVEKFLQDLCKEVDKQNDDYIETLDAEDNNDEGAEGSDNLSPLELLMHMMAVWCSVYKHLLKENTWGTAQMFEEPLARINVCLLEGIHKLRKKYRSVFPVLDNICSRLYLSAMQGLRYKQSNDKIFSQLLELMCEDLDFFKENEIMEFFYEVCSLEYWPSILKLYEHLQKMLNELEGTSLNILTNVLIHEKMLKVYFTVMVSRRSSRYDVKQQEGVLKLLQILQGKLLTLDCFSHVFIEAILNLVLSPKTNISILASTVYLALMQRRVTDNLILMHILEFYLDHVTSVLNFKEFVMRFYKNFPYIANIAHLIELASNNEYSYDLHCLSSHIAVTIVELIFELEESPMDKVEPMLLVLPEMLDCVDNQQCIGIVWGLFKHVPLEGLKQQTLDHLIHYGLKIFECVENKFEYSLLMNIFINLHHCIQITNNWEQLELLSDTLAIKFDKLMSILRRNRDDNRNDLSLHFYRDLDGILKRFNILMKTKYDLIDFPMGVIKSLQQYVLMEDALLPPNTQDSFMDIYALEICVSGFLKVLRRENPENLITSNSFTKALELSKYLEKCLKNIKNFVKIPAFRLKAYICGLLNLYQYIPIALSQYQFITNILISLQQISTAELNSNVVPNEIQLSHPMQTLKWYRVMFLHYIELHKYQHVEIKSNIVWKLCINYGKPHNKFNEELQQLLITLITSRFNIYKHIIAVVIYNLYKQQPPLKNAAIVSLLKKHKHLIDNEASVESRDLLKIHIVLLVLEIVEKALSVLKGNSQQNRLLALKNLNIFLEDTHLSVAQAKDLILEQIAVFDKYAITREETEILQSFKTDVLGNR</sequence>
<dbReference type="EnsemblMetazoa" id="SCAU007083-RA">
    <property type="protein sequence ID" value="SCAU007083-PA"/>
    <property type="gene ID" value="SCAU007083"/>
</dbReference>
<dbReference type="KEGG" id="scac:106090520"/>
<dbReference type="VEuPathDB" id="VectorBase:SCAU007083"/>
<keyword evidence="2" id="KW-1185">Reference proteome</keyword>
<organism evidence="1 2">
    <name type="scientific">Stomoxys calcitrans</name>
    <name type="common">Stable fly</name>
    <name type="synonym">Conops calcitrans</name>
    <dbReference type="NCBI Taxonomy" id="35570"/>
    <lineage>
        <taxon>Eukaryota</taxon>
        <taxon>Metazoa</taxon>
        <taxon>Ecdysozoa</taxon>
        <taxon>Arthropoda</taxon>
        <taxon>Hexapoda</taxon>
        <taxon>Insecta</taxon>
        <taxon>Pterygota</taxon>
        <taxon>Neoptera</taxon>
        <taxon>Endopterygota</taxon>
        <taxon>Diptera</taxon>
        <taxon>Brachycera</taxon>
        <taxon>Muscomorpha</taxon>
        <taxon>Muscoidea</taxon>
        <taxon>Muscidae</taxon>
        <taxon>Stomoxys</taxon>
    </lineage>
</organism>
<accession>A0A1I8PDM7</accession>
<name>A0A1I8PDM7_STOCA</name>
<gene>
    <name evidence="1" type="primary">106090520</name>
</gene>
<reference evidence="1" key="1">
    <citation type="submission" date="2020-05" db="UniProtKB">
        <authorList>
            <consortium name="EnsemblMetazoa"/>
        </authorList>
    </citation>
    <scope>IDENTIFICATION</scope>
    <source>
        <strain evidence="1">USDA</strain>
    </source>
</reference>
<evidence type="ECO:0000313" key="1">
    <source>
        <dbReference type="EnsemblMetazoa" id="SCAU007083-PA"/>
    </source>
</evidence>
<protein>
    <submittedName>
        <fullName evidence="1">Uncharacterized protein</fullName>
    </submittedName>
</protein>
<proteinExistence type="predicted"/>
<dbReference type="OrthoDB" id="7883050at2759"/>